<reference evidence="2 3" key="1">
    <citation type="journal article" date="2018" name="J. Microbiol.">
        <title>Salicibibacter kimchii gen. nov., sp. nov., a moderately halophilic and alkalitolerant bacterium in the family Bacillaceae, isolated from kimchi.</title>
        <authorList>
            <person name="Jang J.Y."/>
            <person name="Oh Y.J."/>
            <person name="Lim S.K."/>
            <person name="Park H.K."/>
            <person name="Lee C."/>
            <person name="Kim J.Y."/>
            <person name="Lee M.A."/>
            <person name="Choi H.J."/>
        </authorList>
    </citation>
    <scope>NUCLEOTIDE SEQUENCE [LARGE SCALE GENOMIC DNA]</scope>
    <source>
        <strain evidence="2 3">NKC1-1</strain>
    </source>
</reference>
<evidence type="ECO:0000313" key="3">
    <source>
        <dbReference type="Proteomes" id="UP000252100"/>
    </source>
</evidence>
<proteinExistence type="predicted"/>
<feature type="signal peptide" evidence="1">
    <location>
        <begin position="1"/>
        <end position="24"/>
    </location>
</feature>
<dbReference type="Proteomes" id="UP000252100">
    <property type="component" value="Chromosome"/>
</dbReference>
<sequence>MKKIVMFLVAAGFSVFSIQGTASATTKDSIPDLEITANEYEEFLETQIAQTFNHEKDGIEDDLYAFKNLDDEEQEEFLDILTDVDLMSEVFEASLDGENKILDEGNIEVTTEVSLNDDSESALHFTAVRVGDSFDLLTLRQEVRYIKEENSDGEEYFDDVTDGNHDVVRNLHPFLIIDIEDPRNYSRVNDTVATSEALTIGKMGYGDYNFTFGHGISSVHTTTDGFVWGGHDDEDYDY</sequence>
<protein>
    <submittedName>
        <fullName evidence="2">Uncharacterized protein</fullName>
    </submittedName>
</protein>
<gene>
    <name evidence="2" type="ORF">DT065_16580</name>
</gene>
<evidence type="ECO:0000256" key="1">
    <source>
        <dbReference type="SAM" id="SignalP"/>
    </source>
</evidence>
<dbReference type="KEGG" id="rue:DT065_16580"/>
<accession>A0A345C2L1</accession>
<evidence type="ECO:0000313" key="2">
    <source>
        <dbReference type="EMBL" id="AXF57442.1"/>
    </source>
</evidence>
<dbReference type="EMBL" id="CP031092">
    <property type="protein sequence ID" value="AXF57442.1"/>
    <property type="molecule type" value="Genomic_DNA"/>
</dbReference>
<keyword evidence="3" id="KW-1185">Reference proteome</keyword>
<dbReference type="RefSeq" id="WP_114375269.1">
    <property type="nucleotide sequence ID" value="NZ_CP031092.1"/>
</dbReference>
<name>A0A345C2L1_9BACI</name>
<keyword evidence="1" id="KW-0732">Signal</keyword>
<dbReference type="AlphaFoldDB" id="A0A345C2L1"/>
<organism evidence="2 3">
    <name type="scientific">Salicibibacter kimchii</name>
    <dbReference type="NCBI Taxonomy" id="2099786"/>
    <lineage>
        <taxon>Bacteria</taxon>
        <taxon>Bacillati</taxon>
        <taxon>Bacillota</taxon>
        <taxon>Bacilli</taxon>
        <taxon>Bacillales</taxon>
        <taxon>Bacillaceae</taxon>
        <taxon>Salicibibacter</taxon>
    </lineage>
</organism>
<feature type="chain" id="PRO_5017062935" evidence="1">
    <location>
        <begin position="25"/>
        <end position="238"/>
    </location>
</feature>